<evidence type="ECO:0000313" key="2">
    <source>
        <dbReference type="Proteomes" id="UP000198748"/>
    </source>
</evidence>
<name>A0A1G7KES5_9BACT</name>
<sequence>MRKKSRRAELVERLRSRLDFLENLMAAPSTGISDAKFEEIRAEAVKVRDMLKILQCFP</sequence>
<keyword evidence="2" id="KW-1185">Reference proteome</keyword>
<protein>
    <submittedName>
        <fullName evidence="1">Uncharacterized protein</fullName>
    </submittedName>
</protein>
<accession>A0A1G7KES5</accession>
<evidence type="ECO:0000313" key="1">
    <source>
        <dbReference type="EMBL" id="SDF35733.1"/>
    </source>
</evidence>
<dbReference type="AlphaFoldDB" id="A0A1G7KES5"/>
<dbReference type="EMBL" id="FNAN01000010">
    <property type="protein sequence ID" value="SDF35733.1"/>
    <property type="molecule type" value="Genomic_DNA"/>
</dbReference>
<proteinExistence type="predicted"/>
<reference evidence="2" key="1">
    <citation type="submission" date="2016-10" db="EMBL/GenBank/DDBJ databases">
        <authorList>
            <person name="Varghese N."/>
            <person name="Submissions S."/>
        </authorList>
    </citation>
    <scope>NUCLEOTIDE SEQUENCE [LARGE SCALE GENOMIC DNA]</scope>
    <source>
        <strain evidence="2">DSM 25329</strain>
    </source>
</reference>
<organism evidence="1 2">
    <name type="scientific">Dyadobacter soli</name>
    <dbReference type="NCBI Taxonomy" id="659014"/>
    <lineage>
        <taxon>Bacteria</taxon>
        <taxon>Pseudomonadati</taxon>
        <taxon>Bacteroidota</taxon>
        <taxon>Cytophagia</taxon>
        <taxon>Cytophagales</taxon>
        <taxon>Spirosomataceae</taxon>
        <taxon>Dyadobacter</taxon>
    </lineage>
</organism>
<dbReference type="Proteomes" id="UP000198748">
    <property type="component" value="Unassembled WGS sequence"/>
</dbReference>
<gene>
    <name evidence="1" type="ORF">SAMN04487996_11097</name>
</gene>
<dbReference type="STRING" id="659014.SAMN04487996_11097"/>